<dbReference type="Gene3D" id="1.25.40.20">
    <property type="entry name" value="Ankyrin repeat-containing domain"/>
    <property type="match status" value="1"/>
</dbReference>
<evidence type="ECO:0000313" key="4">
    <source>
        <dbReference type="EMBL" id="KAF6017093.1"/>
    </source>
</evidence>
<dbReference type="AlphaFoldDB" id="A0A7J7IT44"/>
<dbReference type="OrthoDB" id="2130750at2759"/>
<evidence type="ECO:0000313" key="5">
    <source>
        <dbReference type="Proteomes" id="UP000593567"/>
    </source>
</evidence>
<dbReference type="Pfam" id="PF00023">
    <property type="entry name" value="Ank"/>
    <property type="match status" value="2"/>
</dbReference>
<organism evidence="4 5">
    <name type="scientific">Bugula neritina</name>
    <name type="common">Brown bryozoan</name>
    <name type="synonym">Sertularia neritina</name>
    <dbReference type="NCBI Taxonomy" id="10212"/>
    <lineage>
        <taxon>Eukaryota</taxon>
        <taxon>Metazoa</taxon>
        <taxon>Spiralia</taxon>
        <taxon>Lophotrochozoa</taxon>
        <taxon>Bryozoa</taxon>
        <taxon>Gymnolaemata</taxon>
        <taxon>Cheilostomatida</taxon>
        <taxon>Flustrina</taxon>
        <taxon>Buguloidea</taxon>
        <taxon>Bugulidae</taxon>
        <taxon>Bugula</taxon>
    </lineage>
</organism>
<comment type="caution">
    <text evidence="4">The sequence shown here is derived from an EMBL/GenBank/DDBJ whole genome shotgun (WGS) entry which is preliminary data.</text>
</comment>
<evidence type="ECO:0000256" key="2">
    <source>
        <dbReference type="SAM" id="MobiDB-lite"/>
    </source>
</evidence>
<dbReference type="SUPFAM" id="SSF48403">
    <property type="entry name" value="Ankyrin repeat"/>
    <property type="match status" value="1"/>
</dbReference>
<dbReference type="PROSITE" id="PS50297">
    <property type="entry name" value="ANK_REP_REGION"/>
    <property type="match status" value="1"/>
</dbReference>
<evidence type="ECO:0000259" key="3">
    <source>
        <dbReference type="PROSITE" id="PS50245"/>
    </source>
</evidence>
<feature type="repeat" description="ANK" evidence="1">
    <location>
        <begin position="149"/>
        <end position="190"/>
    </location>
</feature>
<dbReference type="InterPro" id="IPR036859">
    <property type="entry name" value="CAP-Gly_dom_sf"/>
</dbReference>
<feature type="region of interest" description="Disordered" evidence="2">
    <location>
        <begin position="30"/>
        <end position="50"/>
    </location>
</feature>
<dbReference type="EMBL" id="VXIV02003432">
    <property type="protein sequence ID" value="KAF6017093.1"/>
    <property type="molecule type" value="Genomic_DNA"/>
</dbReference>
<keyword evidence="5" id="KW-1185">Reference proteome</keyword>
<feature type="domain" description="CAP-Gly" evidence="3">
    <location>
        <begin position="343"/>
        <end position="385"/>
    </location>
</feature>
<dbReference type="InterPro" id="IPR000938">
    <property type="entry name" value="CAP-Gly_domain"/>
</dbReference>
<dbReference type="PROSITE" id="PS50245">
    <property type="entry name" value="CAP_GLY_2"/>
    <property type="match status" value="1"/>
</dbReference>
<proteinExistence type="predicted"/>
<feature type="repeat" description="ANK" evidence="1">
    <location>
        <begin position="231"/>
        <end position="263"/>
    </location>
</feature>
<name>A0A7J7IT44_BUGNE</name>
<dbReference type="Gene3D" id="2.30.30.190">
    <property type="entry name" value="CAP Gly-rich-like domain"/>
    <property type="match status" value="1"/>
</dbReference>
<dbReference type="PANTHER" id="PTHR18916">
    <property type="entry name" value="DYNACTIN 1-RELATED MICROTUBULE-BINDING"/>
    <property type="match status" value="1"/>
</dbReference>
<reference evidence="4" key="1">
    <citation type="submission" date="2020-06" db="EMBL/GenBank/DDBJ databases">
        <title>Draft genome of Bugula neritina, a colonial animal packing powerful symbionts and potential medicines.</title>
        <authorList>
            <person name="Rayko M."/>
        </authorList>
    </citation>
    <scope>NUCLEOTIDE SEQUENCE [LARGE SCALE GENOMIC DNA]</scope>
    <source>
        <strain evidence="4">Kwan_BN1</strain>
    </source>
</reference>
<protein>
    <submittedName>
        <fullName evidence="4">CLIP4</fullName>
    </submittedName>
</protein>
<feature type="compositionally biased region" description="Polar residues" evidence="2">
    <location>
        <begin position="32"/>
        <end position="50"/>
    </location>
</feature>
<dbReference type="SMART" id="SM00248">
    <property type="entry name" value="ANK"/>
    <property type="match status" value="2"/>
</dbReference>
<dbReference type="InterPro" id="IPR002110">
    <property type="entry name" value="Ankyrin_rpt"/>
</dbReference>
<sequence length="460" mass="50655">MSGLTIVSTSSTNCLMDDTLDVLELKLDGPSESESCEQNRYNNNGTKETESVCTEQSDSVDYSSMLTFVEPAFHAASDPPYCSQCSTNHNNTYFTLSCQECLKCFETASIPQVFAIIRQWSPSIQSNMIFYIEKLISIGCGVNDYDSVSGFTLLHFAARCGSKNVGNSEMAITCIQYLLEKNATVYIRDLWMAMMTIHYGAFYNVPAVINSLLSHNSPLGFDINYGCEGFDGGSALHIACMNMSYDAAKILLDKGANVGFKNSSGLCPKELIPEEDVNEPDSAHSLAVRRMRKLLQSYEEKENVSVPNYDDVHGKALLLAMGVAIGDQVMIDDERQGRLMFCGRVEFAGGVWAGVELPGADGKNDGSVDGISYFKCPAFRGIFTPVIKISKPGAKSRSHARRASIDVDHKKLDLSNVVSKINTGRRSVISKPLCAARMYQVFNIKLGRTLCIRINQRTYI</sequence>
<dbReference type="InterPro" id="IPR036770">
    <property type="entry name" value="Ankyrin_rpt-contain_sf"/>
</dbReference>
<gene>
    <name evidence="4" type="ORF">EB796_024604</name>
</gene>
<dbReference type="Proteomes" id="UP000593567">
    <property type="component" value="Unassembled WGS sequence"/>
</dbReference>
<dbReference type="Pfam" id="PF01302">
    <property type="entry name" value="CAP_GLY"/>
    <property type="match status" value="1"/>
</dbReference>
<dbReference type="SMART" id="SM01052">
    <property type="entry name" value="CAP_GLY"/>
    <property type="match status" value="1"/>
</dbReference>
<dbReference type="PROSITE" id="PS50088">
    <property type="entry name" value="ANK_REPEAT"/>
    <property type="match status" value="2"/>
</dbReference>
<accession>A0A7J7IT44</accession>
<evidence type="ECO:0000256" key="1">
    <source>
        <dbReference type="PROSITE-ProRule" id="PRU00023"/>
    </source>
</evidence>
<dbReference type="SUPFAM" id="SSF74924">
    <property type="entry name" value="Cap-Gly domain"/>
    <property type="match status" value="1"/>
</dbReference>
<keyword evidence="1" id="KW-0040">ANK repeat</keyword>
<dbReference type="PROSITE" id="PS00845">
    <property type="entry name" value="CAP_GLY_1"/>
    <property type="match status" value="1"/>
</dbReference>